<reference evidence="1" key="2">
    <citation type="submission" date="2020-09" db="EMBL/GenBank/DDBJ databases">
        <authorList>
            <person name="Sun Q."/>
            <person name="Kim S."/>
        </authorList>
    </citation>
    <scope>NUCLEOTIDE SEQUENCE</scope>
    <source>
        <strain evidence="1">KCTC 23224</strain>
    </source>
</reference>
<proteinExistence type="predicted"/>
<name>A0A8J3CTN8_9BACT</name>
<gene>
    <name evidence="1" type="ORF">GCM10008106_03240</name>
</gene>
<dbReference type="AlphaFoldDB" id="A0A8J3CTN8"/>
<reference evidence="1" key="1">
    <citation type="journal article" date="2014" name="Int. J. Syst. Evol. Microbiol.">
        <title>Complete genome sequence of Corynebacterium casei LMG S-19264T (=DSM 44701T), isolated from a smear-ripened cheese.</title>
        <authorList>
            <consortium name="US DOE Joint Genome Institute (JGI-PGF)"/>
            <person name="Walter F."/>
            <person name="Albersmeier A."/>
            <person name="Kalinowski J."/>
            <person name="Ruckert C."/>
        </authorList>
    </citation>
    <scope>NUCLEOTIDE SEQUENCE</scope>
    <source>
        <strain evidence="1">KCTC 23224</strain>
    </source>
</reference>
<organism evidence="1 2">
    <name type="scientific">Mongoliitalea lutea</name>
    <dbReference type="NCBI Taxonomy" id="849756"/>
    <lineage>
        <taxon>Bacteria</taxon>
        <taxon>Pseudomonadati</taxon>
        <taxon>Bacteroidota</taxon>
        <taxon>Cytophagia</taxon>
        <taxon>Cytophagales</taxon>
        <taxon>Cyclobacteriaceae</taxon>
        <taxon>Mongoliitalea</taxon>
    </lineage>
</organism>
<sequence>MNMAKISLKLIEAFRKTVKKLKNNAPYQWGHMGACNCGNLAQELTQLTKAEIHQFAMQKSGDWNDQLIDYCPTSGYPMDLMISKMTEAGLTIDELKHLERLSDPKILQKIPFERREKMEKNRKEDVILYMETWADILENEWLSQNPVTLEEISNKNIPSKVLA</sequence>
<dbReference type="EMBL" id="BMYF01000001">
    <property type="protein sequence ID" value="GHB25817.1"/>
    <property type="molecule type" value="Genomic_DNA"/>
</dbReference>
<comment type="caution">
    <text evidence="1">The sequence shown here is derived from an EMBL/GenBank/DDBJ whole genome shotgun (WGS) entry which is preliminary data.</text>
</comment>
<evidence type="ECO:0000313" key="1">
    <source>
        <dbReference type="EMBL" id="GHB25817.1"/>
    </source>
</evidence>
<accession>A0A8J3CTN8</accession>
<evidence type="ECO:0000313" key="2">
    <source>
        <dbReference type="Proteomes" id="UP000642809"/>
    </source>
</evidence>
<keyword evidence="2" id="KW-1185">Reference proteome</keyword>
<dbReference type="Proteomes" id="UP000642809">
    <property type="component" value="Unassembled WGS sequence"/>
</dbReference>
<protein>
    <submittedName>
        <fullName evidence="1">Uncharacterized protein</fullName>
    </submittedName>
</protein>